<evidence type="ECO:0000313" key="3">
    <source>
        <dbReference type="Proteomes" id="UP001252186"/>
    </source>
</evidence>
<dbReference type="Proteomes" id="UP001252186">
    <property type="component" value="Unassembled WGS sequence"/>
</dbReference>
<dbReference type="Pfam" id="PF14316">
    <property type="entry name" value="DUF4381"/>
    <property type="match status" value="1"/>
</dbReference>
<evidence type="ECO:0000313" key="2">
    <source>
        <dbReference type="EMBL" id="MDT0553451.1"/>
    </source>
</evidence>
<gene>
    <name evidence="2" type="ORF">RM519_09365</name>
</gene>
<proteinExistence type="predicted"/>
<feature type="transmembrane region" description="Helical" evidence="1">
    <location>
        <begin position="37"/>
        <end position="57"/>
    </location>
</feature>
<keyword evidence="1" id="KW-1133">Transmembrane helix</keyword>
<evidence type="ECO:0000256" key="1">
    <source>
        <dbReference type="SAM" id="Phobius"/>
    </source>
</evidence>
<dbReference type="EMBL" id="JAVRHV010000004">
    <property type="protein sequence ID" value="MDT0553451.1"/>
    <property type="molecule type" value="Genomic_DNA"/>
</dbReference>
<organism evidence="2 3">
    <name type="scientific">Urechidicola vernalis</name>
    <dbReference type="NCBI Taxonomy" id="3075600"/>
    <lineage>
        <taxon>Bacteria</taxon>
        <taxon>Pseudomonadati</taxon>
        <taxon>Bacteroidota</taxon>
        <taxon>Flavobacteriia</taxon>
        <taxon>Flavobacteriales</taxon>
        <taxon>Flavobacteriaceae</taxon>
        <taxon>Urechidicola</taxon>
    </lineage>
</organism>
<protein>
    <submittedName>
        <fullName evidence="2">DUF4381 domain-containing protein</fullName>
    </submittedName>
</protein>
<dbReference type="RefSeq" id="WP_311593469.1">
    <property type="nucleotide sequence ID" value="NZ_JAVRHV010000004.1"/>
</dbReference>
<keyword evidence="1" id="KW-0472">Membrane</keyword>
<keyword evidence="1" id="KW-0812">Transmembrane</keyword>
<sequence>MILTKSISKLTQETPELKPIMEPDPIEFSFETVGWTVLLWVLIISILVIAIRGMLLYRKNKYKRTALKKLKKLAPDSSDINQQIATQLKIVAIQSYGRGTVAHLSGKDWTSFLQSKTKHTQFEELDSFLMECLYKNNTDSAQTKQFLTFSKKWIKTHA</sequence>
<keyword evidence="3" id="KW-1185">Reference proteome</keyword>
<comment type="caution">
    <text evidence="2">The sequence shown here is derived from an EMBL/GenBank/DDBJ whole genome shotgun (WGS) entry which is preliminary data.</text>
</comment>
<reference evidence="2 3" key="1">
    <citation type="submission" date="2023-09" db="EMBL/GenBank/DDBJ databases">
        <authorList>
            <person name="Rey-Velasco X."/>
        </authorList>
    </citation>
    <scope>NUCLEOTIDE SEQUENCE [LARGE SCALE GENOMIC DNA]</scope>
    <source>
        <strain evidence="2 3">P050</strain>
    </source>
</reference>
<name>A0ABU2Y6K9_9FLAO</name>
<dbReference type="InterPro" id="IPR025489">
    <property type="entry name" value="DUF4381"/>
</dbReference>
<accession>A0ABU2Y6K9</accession>